<dbReference type="AlphaFoldDB" id="A0A2A2D8V4"/>
<comment type="caution">
    <text evidence="6">The sequence shown here is derived from an EMBL/GenBank/DDBJ whole genome shotgun (WGS) entry which is preliminary data.</text>
</comment>
<dbReference type="GO" id="GO:0019288">
    <property type="term" value="P:isopentenyl diphosphate biosynthetic process, methylerythritol 4-phosphate pathway"/>
    <property type="evidence" value="ECO:0007669"/>
    <property type="project" value="InterPro"/>
</dbReference>
<dbReference type="GO" id="GO:0050992">
    <property type="term" value="P:dimethylallyl diphosphate biosynthetic process"/>
    <property type="evidence" value="ECO:0007669"/>
    <property type="project" value="InterPro"/>
</dbReference>
<evidence type="ECO:0000256" key="1">
    <source>
        <dbReference type="ARBA" id="ARBA00001966"/>
    </source>
</evidence>
<comment type="cofactor">
    <cofactor evidence="1">
        <name>[4Fe-4S] cluster</name>
        <dbReference type="ChEBI" id="CHEBI:49883"/>
    </cofactor>
</comment>
<keyword evidence="3" id="KW-0479">Metal-binding</keyword>
<dbReference type="PANTHER" id="PTHR30426:SF0">
    <property type="entry name" value="4-HYDROXY-3-METHYLBUT-2-ENYL DIPHOSPHATE REDUCTASE"/>
    <property type="match status" value="1"/>
</dbReference>
<organism evidence="6 7">
    <name type="scientific">Streptomyces albireticuli</name>
    <dbReference type="NCBI Taxonomy" id="1940"/>
    <lineage>
        <taxon>Bacteria</taxon>
        <taxon>Bacillati</taxon>
        <taxon>Actinomycetota</taxon>
        <taxon>Actinomycetes</taxon>
        <taxon>Kitasatosporales</taxon>
        <taxon>Streptomycetaceae</taxon>
        <taxon>Streptomyces</taxon>
    </lineage>
</organism>
<dbReference type="Pfam" id="PF02401">
    <property type="entry name" value="LYTB"/>
    <property type="match status" value="2"/>
</dbReference>
<evidence type="ECO:0000313" key="7">
    <source>
        <dbReference type="Proteomes" id="UP000218944"/>
    </source>
</evidence>
<dbReference type="Gene3D" id="3.40.1010.20">
    <property type="entry name" value="4-hydroxy-3-methylbut-2-enyl diphosphate reductase, catalytic domain"/>
    <property type="match status" value="1"/>
</dbReference>
<keyword evidence="7" id="KW-1185">Reference proteome</keyword>
<evidence type="ECO:0000256" key="5">
    <source>
        <dbReference type="ARBA" id="ARBA00023014"/>
    </source>
</evidence>
<dbReference type="PANTHER" id="PTHR30426">
    <property type="entry name" value="4-HYDROXY-3-METHYLBUT-2-ENYL DIPHOSPHATE REDUCTASE"/>
    <property type="match status" value="1"/>
</dbReference>
<keyword evidence="4" id="KW-0408">Iron</keyword>
<dbReference type="GO" id="GO:0051745">
    <property type="term" value="F:4-hydroxy-3-methylbut-2-enyl diphosphate reductase activity"/>
    <property type="evidence" value="ECO:0007669"/>
    <property type="project" value="InterPro"/>
</dbReference>
<gene>
    <name evidence="6" type="ORF">CK936_16335</name>
</gene>
<sequence length="139" mass="14896">MNPRERVLPAAPRGCCAGVDRAIVTVEKAVEQYCPPVCVRHEIVLQAGAKASYLVDSAFGIDEARLEGVTTVGVTSGASVSAVLVDEVLARPARRGYEDVEAVETTDEEITCSLPKELRRDLRAKAAADSTPTTSLRRK</sequence>
<evidence type="ECO:0000256" key="2">
    <source>
        <dbReference type="ARBA" id="ARBA00022485"/>
    </source>
</evidence>
<dbReference type="InterPro" id="IPR003451">
    <property type="entry name" value="LytB/IspH"/>
</dbReference>
<keyword evidence="2" id="KW-0004">4Fe-4S</keyword>
<protein>
    <submittedName>
        <fullName evidence="6">Uncharacterized protein</fullName>
    </submittedName>
</protein>
<dbReference type="Proteomes" id="UP000218944">
    <property type="component" value="Unassembled WGS sequence"/>
</dbReference>
<dbReference type="GO" id="GO:0051539">
    <property type="term" value="F:4 iron, 4 sulfur cluster binding"/>
    <property type="evidence" value="ECO:0007669"/>
    <property type="project" value="UniProtKB-KW"/>
</dbReference>
<dbReference type="Gene3D" id="3.40.50.11270">
    <property type="match status" value="1"/>
</dbReference>
<dbReference type="GO" id="GO:0046872">
    <property type="term" value="F:metal ion binding"/>
    <property type="evidence" value="ECO:0007669"/>
    <property type="project" value="UniProtKB-KW"/>
</dbReference>
<evidence type="ECO:0000256" key="4">
    <source>
        <dbReference type="ARBA" id="ARBA00023004"/>
    </source>
</evidence>
<accession>A0A2A2D8V4</accession>
<evidence type="ECO:0000313" key="6">
    <source>
        <dbReference type="EMBL" id="PAU47877.1"/>
    </source>
</evidence>
<evidence type="ECO:0000256" key="3">
    <source>
        <dbReference type="ARBA" id="ARBA00022723"/>
    </source>
</evidence>
<keyword evidence="5" id="KW-0411">Iron-sulfur</keyword>
<name>A0A2A2D8V4_9ACTN</name>
<dbReference type="EMBL" id="NSJV01000319">
    <property type="protein sequence ID" value="PAU47877.1"/>
    <property type="molecule type" value="Genomic_DNA"/>
</dbReference>
<reference evidence="6 7" key="1">
    <citation type="submission" date="2017-08" db="EMBL/GenBank/DDBJ databases">
        <title>Genome sequence of Streptomyces albireticuli NRRL B-1670.</title>
        <authorList>
            <person name="Graham D.E."/>
            <person name="Mahan K.M."/>
            <person name="Klingeman D.M."/>
            <person name="Hettich R.L."/>
            <person name="Parry R.J."/>
            <person name="Spain J.C."/>
        </authorList>
    </citation>
    <scope>NUCLEOTIDE SEQUENCE [LARGE SCALE GENOMIC DNA]</scope>
    <source>
        <strain evidence="6 7">NRRL B-1670</strain>
    </source>
</reference>
<proteinExistence type="predicted"/>